<dbReference type="EMBL" id="JAAGNN010000010">
    <property type="protein sequence ID" value="KAF4084335.1"/>
    <property type="molecule type" value="Genomic_DNA"/>
</dbReference>
<dbReference type="PANTHER" id="PTHR40388">
    <property type="entry name" value="BRYOPORIN"/>
    <property type="match status" value="1"/>
</dbReference>
<reference evidence="6 7" key="1">
    <citation type="submission" date="2020-02" db="EMBL/GenBank/DDBJ databases">
        <title>A chromosome-scale genome assembly of the black bullhead catfish (Ameiurus melas).</title>
        <authorList>
            <person name="Wen M."/>
            <person name="Zham M."/>
            <person name="Cabau C."/>
            <person name="Klopp C."/>
            <person name="Donnadieu C."/>
            <person name="Roques C."/>
            <person name="Bouchez O."/>
            <person name="Lampietro C."/>
            <person name="Jouanno E."/>
            <person name="Herpin A."/>
            <person name="Louis A."/>
            <person name="Berthelot C."/>
            <person name="Parey E."/>
            <person name="Roest-Crollius H."/>
            <person name="Braasch I."/>
            <person name="Postlethwait J."/>
            <person name="Robinson-Rechavi M."/>
            <person name="Echchiki A."/>
            <person name="Begum T."/>
            <person name="Montfort J."/>
            <person name="Schartl M."/>
            <person name="Bobe J."/>
            <person name="Guiguen Y."/>
        </authorList>
    </citation>
    <scope>NUCLEOTIDE SEQUENCE [LARGE SCALE GENOMIC DNA]</scope>
    <source>
        <strain evidence="6">M_S1</strain>
        <tissue evidence="6">Blood</tissue>
    </source>
</reference>
<evidence type="ECO:0000256" key="5">
    <source>
        <dbReference type="ARBA" id="ARBA00023331"/>
    </source>
</evidence>
<evidence type="ECO:0000313" key="7">
    <source>
        <dbReference type="Proteomes" id="UP000593565"/>
    </source>
</evidence>
<dbReference type="SUPFAM" id="SSF63724">
    <property type="entry name" value="Cytolysin/lectin"/>
    <property type="match status" value="1"/>
</dbReference>
<accession>A0A7J6ANE6</accession>
<dbReference type="Pfam" id="PF06369">
    <property type="entry name" value="Anemone_cytotox"/>
    <property type="match status" value="1"/>
</dbReference>
<dbReference type="PANTHER" id="PTHR40388:SF1">
    <property type="entry name" value="BRYOPORIN"/>
    <property type="match status" value="1"/>
</dbReference>
<dbReference type="GO" id="GO:0046930">
    <property type="term" value="C:pore complex"/>
    <property type="evidence" value="ECO:0007669"/>
    <property type="project" value="InterPro"/>
</dbReference>
<comment type="caution">
    <text evidence="6">The sequence shown here is derived from an EMBL/GenBank/DDBJ whole genome shotgun (WGS) entry which is preliminary data.</text>
</comment>
<proteinExistence type="predicted"/>
<dbReference type="GO" id="GO:0042151">
    <property type="term" value="C:nematocyst"/>
    <property type="evidence" value="ECO:0007669"/>
    <property type="project" value="UniProtKB-SubCell"/>
</dbReference>
<keyword evidence="5" id="KW-0166">Nematocyst</keyword>
<evidence type="ECO:0000313" key="6">
    <source>
        <dbReference type="EMBL" id="KAF4084335.1"/>
    </source>
</evidence>
<comment type="subcellular location">
    <subcellularLocation>
        <location evidence="2">Nematocyst</location>
    </subcellularLocation>
    <subcellularLocation>
        <location evidence="1">Target cell membrane</location>
    </subcellularLocation>
</comment>
<keyword evidence="7" id="KW-1185">Reference proteome</keyword>
<dbReference type="Proteomes" id="UP000593565">
    <property type="component" value="Unassembled WGS sequence"/>
</dbReference>
<organism evidence="6 7">
    <name type="scientific">Ameiurus melas</name>
    <name type="common">Black bullhead</name>
    <name type="synonym">Silurus melas</name>
    <dbReference type="NCBI Taxonomy" id="219545"/>
    <lineage>
        <taxon>Eukaryota</taxon>
        <taxon>Metazoa</taxon>
        <taxon>Chordata</taxon>
        <taxon>Craniata</taxon>
        <taxon>Vertebrata</taxon>
        <taxon>Euteleostomi</taxon>
        <taxon>Actinopterygii</taxon>
        <taxon>Neopterygii</taxon>
        <taxon>Teleostei</taxon>
        <taxon>Ostariophysi</taxon>
        <taxon>Siluriformes</taxon>
        <taxon>Ictaluridae</taxon>
        <taxon>Ameiurus</taxon>
    </lineage>
</organism>
<keyword evidence="4" id="KW-0472">Membrane</keyword>
<dbReference type="GO" id="GO:0051715">
    <property type="term" value="P:cytolysis in another organism"/>
    <property type="evidence" value="ECO:0007669"/>
    <property type="project" value="InterPro"/>
</dbReference>
<dbReference type="GO" id="GO:0006812">
    <property type="term" value="P:monoatomic cation transport"/>
    <property type="evidence" value="ECO:0007669"/>
    <property type="project" value="InterPro"/>
</dbReference>
<evidence type="ECO:0000256" key="1">
    <source>
        <dbReference type="ARBA" id="ARBA00004175"/>
    </source>
</evidence>
<dbReference type="GO" id="GO:0046931">
    <property type="term" value="P:pore complex assembly"/>
    <property type="evidence" value="ECO:0007669"/>
    <property type="project" value="InterPro"/>
</dbReference>
<evidence type="ECO:0000256" key="3">
    <source>
        <dbReference type="ARBA" id="ARBA00022537"/>
    </source>
</evidence>
<name>A0A7J6ANE6_AMEME</name>
<evidence type="ECO:0000256" key="4">
    <source>
        <dbReference type="ARBA" id="ARBA00023298"/>
    </source>
</evidence>
<evidence type="ECO:0000256" key="2">
    <source>
        <dbReference type="ARBA" id="ARBA00004532"/>
    </source>
</evidence>
<dbReference type="InterPro" id="IPR050677">
    <property type="entry name" value="Actinoporin_PFT"/>
</dbReference>
<dbReference type="AlphaFoldDB" id="A0A7J6ANE6"/>
<protein>
    <submittedName>
        <fullName evidence="6">Uncharacterized protein</fullName>
    </submittedName>
</protein>
<dbReference type="GO" id="GO:0015267">
    <property type="term" value="F:channel activity"/>
    <property type="evidence" value="ECO:0007669"/>
    <property type="project" value="InterPro"/>
</dbReference>
<sequence length="178" mass="19713">MAGESLRGTSIENISRNIDTIRNVSIQITNFSDMYTLANPRVHTSSGYCLNPPQPTIAKKTSESCSFTKTPYAVRGSVGVLTYAILTDERQRVGELVIMFSVPYDYIQYNNHLGLGICEEEISCVDHVLFHQMYYGKGPFTATEATGSEIMYSSRGICVKGTMSPAGKAIMKVEFRDL</sequence>
<gene>
    <name evidence="6" type="ORF">AMELA_G00127560</name>
</gene>
<dbReference type="InterPro" id="IPR015926">
    <property type="entry name" value="Cytolysin/lectin"/>
</dbReference>
<dbReference type="Gene3D" id="2.60.270.20">
    <property type="entry name" value="Cytolysin/lectin"/>
    <property type="match status" value="1"/>
</dbReference>
<dbReference type="GO" id="GO:0044218">
    <property type="term" value="C:other organism cell membrane"/>
    <property type="evidence" value="ECO:0007669"/>
    <property type="project" value="UniProtKB-KW"/>
</dbReference>
<keyword evidence="3" id="KW-1052">Target cell membrane</keyword>
<keyword evidence="4" id="KW-1053">Target membrane</keyword>
<dbReference type="InterPro" id="IPR009104">
    <property type="entry name" value="Anemon_actinoporin-like"/>
</dbReference>